<dbReference type="PROSITE" id="PS51272">
    <property type="entry name" value="SLH"/>
    <property type="match status" value="3"/>
</dbReference>
<reference evidence="5 6" key="1">
    <citation type="submission" date="2019-06" db="EMBL/GenBank/DDBJ databases">
        <title>Whole genome shotgun sequence of Brevibacillus parabrevis NBRC 12334.</title>
        <authorList>
            <person name="Hosoyama A."/>
            <person name="Uohara A."/>
            <person name="Ohji S."/>
            <person name="Ichikawa N."/>
        </authorList>
    </citation>
    <scope>NUCLEOTIDE SEQUENCE [LARGE SCALE GENOMIC DNA]</scope>
    <source>
        <strain evidence="5 6">NBRC 12334</strain>
    </source>
</reference>
<keyword evidence="2" id="KW-0732">Signal</keyword>
<dbReference type="InterPro" id="IPR032329">
    <property type="entry name" value="DUF4855"/>
</dbReference>
<dbReference type="RefSeq" id="WP_122962542.1">
    <property type="nucleotide sequence ID" value="NZ_BJMH01000003.1"/>
</dbReference>
<keyword evidence="6" id="KW-1185">Reference proteome</keyword>
<gene>
    <name evidence="5" type="ORF">BPA01_08180</name>
</gene>
<feature type="domain" description="SLH" evidence="4">
    <location>
        <begin position="45"/>
        <end position="105"/>
    </location>
</feature>
<feature type="domain" description="SLH" evidence="4">
    <location>
        <begin position="171"/>
        <end position="233"/>
    </location>
</feature>
<feature type="region of interest" description="Disordered" evidence="1">
    <location>
        <begin position="312"/>
        <end position="383"/>
    </location>
</feature>
<evidence type="ECO:0000256" key="2">
    <source>
        <dbReference type="SAM" id="SignalP"/>
    </source>
</evidence>
<feature type="domain" description="F5/8 type C" evidence="3">
    <location>
        <begin position="429"/>
        <end position="538"/>
    </location>
</feature>
<evidence type="ECO:0000259" key="3">
    <source>
        <dbReference type="PROSITE" id="PS50022"/>
    </source>
</evidence>
<dbReference type="Proteomes" id="UP000316882">
    <property type="component" value="Unassembled WGS sequence"/>
</dbReference>
<name>A0A4Y3PJ20_BREPA</name>
<dbReference type="Pfam" id="PF16147">
    <property type="entry name" value="DUF4855"/>
    <property type="match status" value="1"/>
</dbReference>
<dbReference type="PANTHER" id="PTHR43308">
    <property type="entry name" value="OUTER MEMBRANE PROTEIN ALPHA-RELATED"/>
    <property type="match status" value="1"/>
</dbReference>
<dbReference type="PROSITE" id="PS50022">
    <property type="entry name" value="FA58C_3"/>
    <property type="match status" value="1"/>
</dbReference>
<feature type="domain" description="SLH" evidence="4">
    <location>
        <begin position="106"/>
        <end position="169"/>
    </location>
</feature>
<evidence type="ECO:0008006" key="7">
    <source>
        <dbReference type="Google" id="ProtNLM"/>
    </source>
</evidence>
<dbReference type="Pfam" id="PF00395">
    <property type="entry name" value="SLH"/>
    <property type="match status" value="3"/>
</dbReference>
<feature type="compositionally biased region" description="Polar residues" evidence="1">
    <location>
        <begin position="329"/>
        <end position="339"/>
    </location>
</feature>
<evidence type="ECO:0000259" key="4">
    <source>
        <dbReference type="PROSITE" id="PS51272"/>
    </source>
</evidence>
<dbReference type="Gene3D" id="2.60.120.260">
    <property type="entry name" value="Galactose-binding domain-like"/>
    <property type="match status" value="1"/>
</dbReference>
<evidence type="ECO:0000313" key="6">
    <source>
        <dbReference type="Proteomes" id="UP000316882"/>
    </source>
</evidence>
<accession>A0A4Y3PJ20</accession>
<sequence length="900" mass="99374">MRKRKFGSKVLSACLLLSTLLVQAVPPLYAKSEPEQAAQPGKTAQETVEFTDLGNSYAKKAVTRLAGLQLINGQGDGRFYPQNTMSRQDIAVLLTKVVGLQPAEMEQAVFADVPKESPYASFVYGLADLGVINGRSDQTLGGADPLTRQDLAVILARLMKVSGLPKAASQNIVYSDAAQIADYAKAAVEEVSNQRWMQGAQGKFNPAGTVTRAEAAVIAERVLDARYQQAEQVDFTVGKSQLSLLAGTSEQLEVKQAKGDKLPFTPIFAFDRPELGTVLADGTFVAGPTPGKGNLTVTVGYKTVTVPVEIKDAGKPPVTTEEPPKGTEPATSAADSNSAKTEEGKDATTDPKTSASTETTSPATGADAAQSTGEEEAADKPAEQDDLVNVAPGSFTSVATFGTPDSYFQQVEKQYPGPVGGLVAPSEEWTGYNRQFGRKVTVALQEAKPLERVSLTFKQQKTSGILMPEYMEVEVSRDGKAWSYAGRAVHDVPAAETQLVLRTLSVSLPDVNARYVRVSFPVSVFVFARQLEVWASGASDWQGGAVLLPPPSPAKGTGEQNTRRRVENMLLAYSGGYGELGTWTKEDFLPMVGYRTADGYMRDQMFDTILFLPYQDMPVTKDGWRGYMNDLFGTGKQLDALNQAMREYNRLRGTLYTTPTQENVVLALPYPNANQKDFGKIADNKPSLSFNPAGIGEEQAYLNRKAALEWYFQELQKRWNKEGYAYLKLEGIYWFHELIEDSAPKERALIRDMASMVHNEALRFYWIPYFGAPGVAEWKSLAFDYAFLQPNFYSDKPVPLDRIESVLDVVNKYGMGVEIEGDRKMYNDPKFYQTYYNQLVAAHKLGMDKNNIHAYYYGSKTLLDSVKSTDPVKRAIYDDTYKWMRGRFDREEYFEANELP</sequence>
<comment type="caution">
    <text evidence="5">The sequence shown here is derived from an EMBL/GenBank/DDBJ whole genome shotgun (WGS) entry which is preliminary data.</text>
</comment>
<proteinExistence type="predicted"/>
<dbReference type="EMBL" id="BJMH01000003">
    <property type="protein sequence ID" value="GEB31238.1"/>
    <property type="molecule type" value="Genomic_DNA"/>
</dbReference>
<organism evidence="5 6">
    <name type="scientific">Brevibacillus parabrevis</name>
    <dbReference type="NCBI Taxonomy" id="54914"/>
    <lineage>
        <taxon>Bacteria</taxon>
        <taxon>Bacillati</taxon>
        <taxon>Bacillota</taxon>
        <taxon>Bacilli</taxon>
        <taxon>Bacillales</taxon>
        <taxon>Paenibacillaceae</taxon>
        <taxon>Brevibacillus</taxon>
    </lineage>
</organism>
<dbReference type="AlphaFoldDB" id="A0A4Y3PJ20"/>
<dbReference type="STRING" id="54914.AV540_14880"/>
<evidence type="ECO:0000313" key="5">
    <source>
        <dbReference type="EMBL" id="GEB31238.1"/>
    </source>
</evidence>
<protein>
    <recommendedName>
        <fullName evidence="7">S-layer protein</fullName>
    </recommendedName>
</protein>
<dbReference type="InterPro" id="IPR051465">
    <property type="entry name" value="Cell_Envelope_Struct_Comp"/>
</dbReference>
<feature type="compositionally biased region" description="Basic and acidic residues" evidence="1">
    <location>
        <begin position="340"/>
        <end position="349"/>
    </location>
</feature>
<dbReference type="InterPro" id="IPR000421">
    <property type="entry name" value="FA58C"/>
</dbReference>
<feature type="compositionally biased region" description="Low complexity" evidence="1">
    <location>
        <begin position="353"/>
        <end position="366"/>
    </location>
</feature>
<feature type="chain" id="PRO_5039453189" description="S-layer protein" evidence="2">
    <location>
        <begin position="25"/>
        <end position="900"/>
    </location>
</feature>
<evidence type="ECO:0000256" key="1">
    <source>
        <dbReference type="SAM" id="MobiDB-lite"/>
    </source>
</evidence>
<feature type="signal peptide" evidence="2">
    <location>
        <begin position="1"/>
        <end position="24"/>
    </location>
</feature>
<dbReference type="InterPro" id="IPR001119">
    <property type="entry name" value="SLH_dom"/>
</dbReference>